<organism evidence="1 2">
    <name type="scientific">Klebsiella pneumoniae</name>
    <dbReference type="NCBI Taxonomy" id="573"/>
    <lineage>
        <taxon>Bacteria</taxon>
        <taxon>Pseudomonadati</taxon>
        <taxon>Pseudomonadota</taxon>
        <taxon>Gammaproteobacteria</taxon>
        <taxon>Enterobacterales</taxon>
        <taxon>Enterobacteriaceae</taxon>
        <taxon>Klebsiella/Raoultella group</taxon>
        <taxon>Klebsiella</taxon>
        <taxon>Klebsiella pneumoniae complex</taxon>
    </lineage>
</organism>
<dbReference type="RefSeq" id="WP_049101806.1">
    <property type="nucleotide sequence ID" value="NZ_ULER01000002.1"/>
</dbReference>
<accession>A0A377XZX0</accession>
<evidence type="ECO:0000313" key="2">
    <source>
        <dbReference type="Proteomes" id="UP000254103"/>
    </source>
</evidence>
<reference evidence="1 2" key="1">
    <citation type="submission" date="2018-06" db="EMBL/GenBank/DDBJ databases">
        <authorList>
            <consortium name="Pathogen Informatics"/>
            <person name="Doyle S."/>
        </authorList>
    </citation>
    <scope>NUCLEOTIDE SEQUENCE [LARGE SCALE GENOMIC DNA]</scope>
    <source>
        <strain evidence="1 2">NCTC5052</strain>
    </source>
</reference>
<name>A0A377XZX0_KLEPN</name>
<protein>
    <submittedName>
        <fullName evidence="1">Mu-like prophage protein gp16</fullName>
    </submittedName>
</protein>
<proteinExistence type="predicted"/>
<dbReference type="EMBL" id="UGLJ01000002">
    <property type="protein sequence ID" value="STT92806.1"/>
    <property type="molecule type" value="Genomic_DNA"/>
</dbReference>
<gene>
    <name evidence="1" type="ORF">NCTC5052_01190</name>
</gene>
<dbReference type="AlphaFoldDB" id="A0A377XZX0"/>
<sequence>MTRSQLIKIIHVAKRELCMDEDTYRQLLNTYAGIESTREMNIGQLNQILDAMKKIGFKVRTQKKEKLTATDDQSKKIRALWLEMADEGFIHDRTERAINVYVHRITGVSRLDWLNTSSASRVIETLKQWQTRERKALEELQGAK</sequence>
<dbReference type="Pfam" id="PF06252">
    <property type="entry name" value="GemA"/>
    <property type="match status" value="1"/>
</dbReference>
<evidence type="ECO:0000313" key="1">
    <source>
        <dbReference type="EMBL" id="STT92806.1"/>
    </source>
</evidence>
<dbReference type="InterPro" id="IPR009363">
    <property type="entry name" value="Phage_Mu_Gp16"/>
</dbReference>
<dbReference type="Proteomes" id="UP000254103">
    <property type="component" value="Unassembled WGS sequence"/>
</dbReference>